<feature type="domain" description="Ketopantoate reductase C-terminal" evidence="12">
    <location>
        <begin position="166"/>
        <end position="283"/>
    </location>
</feature>
<dbReference type="SUPFAM" id="SSF48179">
    <property type="entry name" value="6-phosphogluconate dehydrogenase C-terminal domain-like"/>
    <property type="match status" value="1"/>
</dbReference>
<comment type="similarity">
    <text evidence="2 10">Belongs to the ketopantoate reductase family.</text>
</comment>
<evidence type="ECO:0000256" key="6">
    <source>
        <dbReference type="ARBA" id="ARBA00022857"/>
    </source>
</evidence>
<feature type="domain" description="Ketopantoate reductase N-terminal" evidence="11">
    <location>
        <begin position="4"/>
        <end position="143"/>
    </location>
</feature>
<evidence type="ECO:0000313" key="13">
    <source>
        <dbReference type="EMBL" id="MBB5710688.1"/>
    </source>
</evidence>
<dbReference type="RefSeq" id="WP_184086800.1">
    <property type="nucleotide sequence ID" value="NZ_JACIJF010000004.1"/>
</dbReference>
<sequence length="291" mass="30352">MIRIAVIGAGAIGGTLAAWLAQRDAHAITLCVRSPLDELVVETPAGTIRAAPRVLTDPARAEPVDWVLAATKTYDCAAAAAWLPGLIGPETRLAVIQNGVEHLSRFPQVPGARTVPVIIDLPAERTAPGRIVQRREGSILVPDSDAGAAFAALFAGTIIDAQTTPDWLTAAWRKLAINCSGIVSAITRRPAEVANDAGVAEVMRTLVRECIAVGRAEGATLPDSLADKIVVWTTRAHPQSVNSLHADFVAGRPMELEARNGVIVRLGARHGIDAPMNRALAAPLGAAAAAA</sequence>
<reference evidence="13 14" key="1">
    <citation type="submission" date="2020-08" db="EMBL/GenBank/DDBJ databases">
        <title>Genomic Encyclopedia of Type Strains, Phase IV (KMG-IV): sequencing the most valuable type-strain genomes for metagenomic binning, comparative biology and taxonomic classification.</title>
        <authorList>
            <person name="Goeker M."/>
        </authorList>
    </citation>
    <scope>NUCLEOTIDE SEQUENCE [LARGE SCALE GENOMIC DNA]</scope>
    <source>
        <strain evidence="13 14">DSM 26736</strain>
    </source>
</reference>
<evidence type="ECO:0000259" key="12">
    <source>
        <dbReference type="Pfam" id="PF08546"/>
    </source>
</evidence>
<dbReference type="Pfam" id="PF08546">
    <property type="entry name" value="ApbA_C"/>
    <property type="match status" value="1"/>
</dbReference>
<evidence type="ECO:0000313" key="14">
    <source>
        <dbReference type="Proteomes" id="UP000527143"/>
    </source>
</evidence>
<dbReference type="InterPro" id="IPR013332">
    <property type="entry name" value="KPR_N"/>
</dbReference>
<comment type="pathway">
    <text evidence="1 10">Cofactor biosynthesis; (R)-pantothenate biosynthesis; (R)-pantoate from 3-methyl-2-oxobutanoate: step 2/2.</text>
</comment>
<evidence type="ECO:0000259" key="11">
    <source>
        <dbReference type="Pfam" id="PF02558"/>
    </source>
</evidence>
<keyword evidence="7 10" id="KW-0560">Oxidoreductase</keyword>
<gene>
    <name evidence="13" type="ORF">FHT02_001919</name>
</gene>
<dbReference type="GO" id="GO:0005737">
    <property type="term" value="C:cytoplasm"/>
    <property type="evidence" value="ECO:0007669"/>
    <property type="project" value="TreeGrafter"/>
</dbReference>
<dbReference type="InterPro" id="IPR051402">
    <property type="entry name" value="KPR-Related"/>
</dbReference>
<dbReference type="NCBIfam" id="TIGR00745">
    <property type="entry name" value="apbA_panE"/>
    <property type="match status" value="1"/>
</dbReference>
<dbReference type="PANTHER" id="PTHR21708">
    <property type="entry name" value="PROBABLE 2-DEHYDROPANTOATE 2-REDUCTASE"/>
    <property type="match status" value="1"/>
</dbReference>
<dbReference type="Gene3D" id="1.10.1040.10">
    <property type="entry name" value="N-(1-d-carboxylethyl)-l-norvaline Dehydrogenase, domain 2"/>
    <property type="match status" value="1"/>
</dbReference>
<evidence type="ECO:0000256" key="5">
    <source>
        <dbReference type="ARBA" id="ARBA00022655"/>
    </source>
</evidence>
<evidence type="ECO:0000256" key="3">
    <source>
        <dbReference type="ARBA" id="ARBA00013014"/>
    </source>
</evidence>
<name>A0A840YII4_9SPHN</name>
<proteinExistence type="inferred from homology"/>
<comment type="caution">
    <text evidence="13">The sequence shown here is derived from an EMBL/GenBank/DDBJ whole genome shotgun (WGS) entry which is preliminary data.</text>
</comment>
<evidence type="ECO:0000256" key="10">
    <source>
        <dbReference type="RuleBase" id="RU362068"/>
    </source>
</evidence>
<comment type="function">
    <text evidence="10">Catalyzes the NADPH-dependent reduction of ketopantoate into pantoic acid.</text>
</comment>
<organism evidence="13 14">
    <name type="scientific">Sphingomonas xinjiangensis</name>
    <dbReference type="NCBI Taxonomy" id="643568"/>
    <lineage>
        <taxon>Bacteria</taxon>
        <taxon>Pseudomonadati</taxon>
        <taxon>Pseudomonadota</taxon>
        <taxon>Alphaproteobacteria</taxon>
        <taxon>Sphingomonadales</taxon>
        <taxon>Sphingomonadaceae</taxon>
        <taxon>Sphingomonas</taxon>
    </lineage>
</organism>
<keyword evidence="14" id="KW-1185">Reference proteome</keyword>
<dbReference type="Gene3D" id="3.40.50.720">
    <property type="entry name" value="NAD(P)-binding Rossmann-like Domain"/>
    <property type="match status" value="1"/>
</dbReference>
<dbReference type="InterPro" id="IPR036291">
    <property type="entry name" value="NAD(P)-bd_dom_sf"/>
</dbReference>
<evidence type="ECO:0000256" key="4">
    <source>
        <dbReference type="ARBA" id="ARBA00019465"/>
    </source>
</evidence>
<comment type="catalytic activity">
    <reaction evidence="9 10">
        <text>(R)-pantoate + NADP(+) = 2-dehydropantoate + NADPH + H(+)</text>
        <dbReference type="Rhea" id="RHEA:16233"/>
        <dbReference type="ChEBI" id="CHEBI:11561"/>
        <dbReference type="ChEBI" id="CHEBI:15378"/>
        <dbReference type="ChEBI" id="CHEBI:15980"/>
        <dbReference type="ChEBI" id="CHEBI:57783"/>
        <dbReference type="ChEBI" id="CHEBI:58349"/>
        <dbReference type="EC" id="1.1.1.169"/>
    </reaction>
</comment>
<dbReference type="Pfam" id="PF02558">
    <property type="entry name" value="ApbA"/>
    <property type="match status" value="1"/>
</dbReference>
<dbReference type="EMBL" id="JACIJF010000004">
    <property type="protein sequence ID" value="MBB5710688.1"/>
    <property type="molecule type" value="Genomic_DNA"/>
</dbReference>
<dbReference type="InterPro" id="IPR013752">
    <property type="entry name" value="KPA_reductase"/>
</dbReference>
<keyword evidence="6 10" id="KW-0521">NADP</keyword>
<protein>
    <recommendedName>
        <fullName evidence="4 10">2-dehydropantoate 2-reductase</fullName>
        <ecNumber evidence="3 10">1.1.1.169</ecNumber>
    </recommendedName>
    <alternativeName>
        <fullName evidence="8 10">Ketopantoate reductase</fullName>
    </alternativeName>
</protein>
<dbReference type="SUPFAM" id="SSF51735">
    <property type="entry name" value="NAD(P)-binding Rossmann-fold domains"/>
    <property type="match status" value="1"/>
</dbReference>
<dbReference type="InterPro" id="IPR013328">
    <property type="entry name" value="6PGD_dom2"/>
</dbReference>
<keyword evidence="5 10" id="KW-0566">Pantothenate biosynthesis</keyword>
<dbReference type="EC" id="1.1.1.169" evidence="3 10"/>
<dbReference type="AlphaFoldDB" id="A0A840YII4"/>
<dbReference type="InterPro" id="IPR003710">
    <property type="entry name" value="ApbA"/>
</dbReference>
<evidence type="ECO:0000256" key="8">
    <source>
        <dbReference type="ARBA" id="ARBA00032024"/>
    </source>
</evidence>
<dbReference type="Proteomes" id="UP000527143">
    <property type="component" value="Unassembled WGS sequence"/>
</dbReference>
<evidence type="ECO:0000256" key="1">
    <source>
        <dbReference type="ARBA" id="ARBA00004994"/>
    </source>
</evidence>
<dbReference type="GO" id="GO:0015940">
    <property type="term" value="P:pantothenate biosynthetic process"/>
    <property type="evidence" value="ECO:0007669"/>
    <property type="project" value="UniProtKB-UniPathway"/>
</dbReference>
<dbReference type="UniPathway" id="UPA00028">
    <property type="reaction ID" value="UER00004"/>
</dbReference>
<evidence type="ECO:0000256" key="7">
    <source>
        <dbReference type="ARBA" id="ARBA00023002"/>
    </source>
</evidence>
<dbReference type="NCBIfam" id="NF005091">
    <property type="entry name" value="PRK06522.2-2"/>
    <property type="match status" value="1"/>
</dbReference>
<dbReference type="PANTHER" id="PTHR21708:SF26">
    <property type="entry name" value="2-DEHYDROPANTOATE 2-REDUCTASE"/>
    <property type="match status" value="1"/>
</dbReference>
<evidence type="ECO:0000256" key="9">
    <source>
        <dbReference type="ARBA" id="ARBA00048793"/>
    </source>
</evidence>
<dbReference type="GO" id="GO:0008677">
    <property type="term" value="F:2-dehydropantoate 2-reductase activity"/>
    <property type="evidence" value="ECO:0007669"/>
    <property type="project" value="UniProtKB-EC"/>
</dbReference>
<dbReference type="InterPro" id="IPR008927">
    <property type="entry name" value="6-PGluconate_DH-like_C_sf"/>
</dbReference>
<evidence type="ECO:0000256" key="2">
    <source>
        <dbReference type="ARBA" id="ARBA00007870"/>
    </source>
</evidence>
<accession>A0A840YII4</accession>